<accession>A0A8J2HAX3</accession>
<reference evidence="4" key="1">
    <citation type="submission" date="2021-04" db="EMBL/GenBank/DDBJ databases">
        <authorList>
            <person name="Chebbi M.A.C M."/>
        </authorList>
    </citation>
    <scope>NUCLEOTIDE SEQUENCE</scope>
</reference>
<dbReference type="SMART" id="SM00292">
    <property type="entry name" value="BRCT"/>
    <property type="match status" value="6"/>
</dbReference>
<dbReference type="GO" id="GO:0033314">
    <property type="term" value="P:mitotic DNA replication checkpoint signaling"/>
    <property type="evidence" value="ECO:0007669"/>
    <property type="project" value="TreeGrafter"/>
</dbReference>
<dbReference type="Pfam" id="PF00533">
    <property type="entry name" value="BRCT"/>
    <property type="match status" value="2"/>
</dbReference>
<dbReference type="EMBL" id="CAJNRD030001119">
    <property type="protein sequence ID" value="CAG5090035.1"/>
    <property type="molecule type" value="Genomic_DNA"/>
</dbReference>
<dbReference type="Pfam" id="PF16589">
    <property type="entry name" value="BRCT_2"/>
    <property type="match status" value="1"/>
</dbReference>
<keyword evidence="5" id="KW-1185">Reference proteome</keyword>
<dbReference type="InterPro" id="IPR049936">
    <property type="entry name" value="TopBP1_BRCT_8"/>
</dbReference>
<dbReference type="InterPro" id="IPR049542">
    <property type="entry name" value="TopBP1-like_BRCT0"/>
</dbReference>
<evidence type="ECO:0000313" key="4">
    <source>
        <dbReference type="EMBL" id="CAG5090035.1"/>
    </source>
</evidence>
<comment type="caution">
    <text evidence="4">The sequence shown here is derived from an EMBL/GenBank/DDBJ whole genome shotgun (WGS) entry which is preliminary data.</text>
</comment>
<dbReference type="InterPro" id="IPR059215">
    <property type="entry name" value="BRCT2_TopBP1-like"/>
</dbReference>
<dbReference type="InterPro" id="IPR001357">
    <property type="entry name" value="BRCT_dom"/>
</dbReference>
<dbReference type="PANTHER" id="PTHR13561">
    <property type="entry name" value="DNA REPLICATION REGULATOR DPB11-RELATED"/>
    <property type="match status" value="1"/>
</dbReference>
<dbReference type="GO" id="GO:0006270">
    <property type="term" value="P:DNA replication initiation"/>
    <property type="evidence" value="ECO:0007669"/>
    <property type="project" value="TreeGrafter"/>
</dbReference>
<proteinExistence type="predicted"/>
<evidence type="ECO:0000313" key="5">
    <source>
        <dbReference type="Proteomes" id="UP000786811"/>
    </source>
</evidence>
<dbReference type="PROSITE" id="PS50172">
    <property type="entry name" value="BRCT"/>
    <property type="match status" value="6"/>
</dbReference>
<keyword evidence="1" id="KW-0677">Repeat</keyword>
<dbReference type="CDD" id="cd17718">
    <property type="entry name" value="BRCT_TopBP1_rpt3"/>
    <property type="match status" value="1"/>
</dbReference>
<feature type="domain" description="BRCT" evidence="3">
    <location>
        <begin position="1055"/>
        <end position="1137"/>
    </location>
</feature>
<feature type="region of interest" description="Disordered" evidence="2">
    <location>
        <begin position="791"/>
        <end position="870"/>
    </location>
</feature>
<feature type="compositionally biased region" description="Polar residues" evidence="2">
    <location>
        <begin position="899"/>
        <end position="915"/>
    </location>
</feature>
<dbReference type="GO" id="GO:0007095">
    <property type="term" value="P:mitotic G2 DNA damage checkpoint signaling"/>
    <property type="evidence" value="ECO:0007669"/>
    <property type="project" value="TreeGrafter"/>
</dbReference>
<feature type="domain" description="BRCT" evidence="3">
    <location>
        <begin position="661"/>
        <end position="758"/>
    </location>
</feature>
<dbReference type="Proteomes" id="UP000786811">
    <property type="component" value="Unassembled WGS sequence"/>
</dbReference>
<feature type="domain" description="BRCT" evidence="3">
    <location>
        <begin position="108"/>
        <end position="181"/>
    </location>
</feature>
<dbReference type="InterPro" id="IPR036420">
    <property type="entry name" value="BRCT_dom_sf"/>
</dbReference>
<protein>
    <submittedName>
        <fullName evidence="4">Similar to topbp1-A: DNA topoisomerase 2-binding protein 1-A (Xenopus laevis)</fullName>
    </submittedName>
</protein>
<organism evidence="4 5">
    <name type="scientific">Cotesia congregata</name>
    <name type="common">Parasitoid wasp</name>
    <name type="synonym">Apanteles congregatus</name>
    <dbReference type="NCBI Taxonomy" id="51543"/>
    <lineage>
        <taxon>Eukaryota</taxon>
        <taxon>Metazoa</taxon>
        <taxon>Ecdysozoa</taxon>
        <taxon>Arthropoda</taxon>
        <taxon>Hexapoda</taxon>
        <taxon>Insecta</taxon>
        <taxon>Pterygota</taxon>
        <taxon>Neoptera</taxon>
        <taxon>Endopterygota</taxon>
        <taxon>Hymenoptera</taxon>
        <taxon>Apocrita</taxon>
        <taxon>Ichneumonoidea</taxon>
        <taxon>Braconidae</taxon>
        <taxon>Microgastrinae</taxon>
        <taxon>Cotesia</taxon>
    </lineage>
</organism>
<evidence type="ECO:0000256" key="2">
    <source>
        <dbReference type="SAM" id="MobiDB-lite"/>
    </source>
</evidence>
<dbReference type="OrthoDB" id="251770at2759"/>
<evidence type="ECO:0000256" key="1">
    <source>
        <dbReference type="ARBA" id="ARBA00022737"/>
    </source>
</evidence>
<gene>
    <name evidence="4" type="ORF">HICCMSTLAB_LOCUS5466</name>
</gene>
<dbReference type="CDD" id="cd17731">
    <property type="entry name" value="BRCT_TopBP1_rpt2_like"/>
    <property type="match status" value="2"/>
</dbReference>
<feature type="domain" description="BRCT" evidence="3">
    <location>
        <begin position="570"/>
        <end position="655"/>
    </location>
</feature>
<dbReference type="CDD" id="cd17738">
    <property type="entry name" value="BRCT_TopBP1_rpt7"/>
    <property type="match status" value="1"/>
</dbReference>
<feature type="compositionally biased region" description="Polar residues" evidence="2">
    <location>
        <begin position="923"/>
        <end position="933"/>
    </location>
</feature>
<feature type="region of interest" description="Disordered" evidence="2">
    <location>
        <begin position="517"/>
        <end position="568"/>
    </location>
</feature>
<dbReference type="PANTHER" id="PTHR13561:SF20">
    <property type="entry name" value="DNA TOPOISOMERASE 2-BINDING PROTEIN 1"/>
    <property type="match status" value="1"/>
</dbReference>
<feature type="region of interest" description="Disordered" evidence="2">
    <location>
        <begin position="1003"/>
        <end position="1027"/>
    </location>
</feature>
<name>A0A8J2HAX3_COTCN</name>
<dbReference type="Gene3D" id="3.40.50.10190">
    <property type="entry name" value="BRCT domain"/>
    <property type="match status" value="8"/>
</dbReference>
<feature type="domain" description="BRCT" evidence="3">
    <location>
        <begin position="367"/>
        <end position="459"/>
    </location>
</feature>
<dbReference type="FunFam" id="3.40.50.10190:FF:000020">
    <property type="entry name" value="DNA topoisomerase II binding protein 1"/>
    <property type="match status" value="1"/>
</dbReference>
<evidence type="ECO:0000259" key="3">
    <source>
        <dbReference type="PROSITE" id="PS50172"/>
    </source>
</evidence>
<dbReference type="FunFam" id="3.40.50.10190:FF:000018">
    <property type="entry name" value="DNA topoisomerase 2-binding protein 1"/>
    <property type="match status" value="1"/>
</dbReference>
<dbReference type="Pfam" id="PF21298">
    <property type="entry name" value="TopBP1_BRCT0"/>
    <property type="match status" value="1"/>
</dbReference>
<feature type="compositionally biased region" description="Basic and acidic residues" evidence="2">
    <location>
        <begin position="517"/>
        <end position="530"/>
    </location>
</feature>
<feature type="region of interest" description="Disordered" evidence="2">
    <location>
        <begin position="452"/>
        <end position="503"/>
    </location>
</feature>
<sequence>MASQSSQLDSLNIYFVVFSKYENEQSCSEDMWDAFNKCEDNNLQPRWVTEEECKKMDPTKTDIFVLEEFAGEIFQYLQRFRCFRIVGPPCLLRCFLTCDAIPEGESPVYTTAMQGLVITSSGFTVKEKEEIQKLVEYMGGIYCRDLRGCITHLVASSTTSTKYEMACSKNIPVFKYDWIKQVWEENLKTFVKATEPCFDRYKCPVFFNIVVTASNVGKKDKEKIKDLITKHGGEFMGPLDGSKVTTVITNEFSTKSEKIKYAITHTLPCIKQEWVFKSVEAGYALPYHDYLITPNNNSMKCSTPEPGSTQRVQEPLDCSGVSIIPHSSRNFIDDTMQSTISSVPESGSLTPSYVGVLETLDVKKAKKAGPFLDGCNIYLAGFVTQHRDKVNKILNAGSATRFDDLSDALSHVIVGDKSKAANELKLIESKGLSPHIVTVSWLQESINLKKPAPEDAHSFDKQVTGRKTTEPASPLSKKSIQMLQKPRRPPVPTFSFNKSQEEEPDIVQQYLNKTSEKLPEPVFNDRRSEAKTSSSRNHVSRTASGSSKLASRSLASVSQNSESNVTQSTAPEQIFEGLVFLVLGYDDEEFHQMSATVQAVGGKVVPSSYKGIPDFAIVPVAGTTVKHTVSEIVTHLYIEECIECEKIVDIMYYHRPLSIPADAKPLSECVIAISSYGSSERYYLQELAVALGANYQDTFARKTNVEKNQFAGTHLVCVEPTGSKYNAAVKWNLPAVTADWLIACGERLALVDETPFLVGITVAPVRKPPEQLMGPPTTPVARQILTPKRRLSQTPGLDTPLINKRLNLSGHQNSPSSPFHVNTPRTPYGATVEPNPSASLKKSISKWISDCPKNKTEAPRPRAPSTPLSELKRQIWSAAKKSAGVLQQSVDLDQDPEEQSSIHSPLRVNSQSKIETPQRDSSRLNSTHLSGNDDSAHMSYEEEPGEPVPKQLFANELETENNPINEQLEHMNKLLNSARGSSTESRYSLNENRAYDEPKEHTNYLVPDTQPESVGWEDPNPPKMTSTKLVTSSLQTPESSLVSSRLEISIRDTPRRKFMLSGVKNKTSYEEAIRQLGGEISSDANFDPTATHLLCMKPSRNEKMLGSIASGKWILHCSYIRVCENAGEFVDEEEHEWGNPKCIHSKELGNQQEIDLAKAAYRWRINLRNKNSGAYENMVAILMVPKEKYQQFERLINAGGGIVVPAKHPYDSPKGKKITHCLIQINKVEQPIDWAMLASKGILCFLPHYLNLFLTEEKTLNPRDHVISDFKKYLSLLPK</sequence>
<feature type="compositionally biased region" description="Polar residues" evidence="2">
    <location>
        <begin position="531"/>
        <end position="568"/>
    </location>
</feature>
<dbReference type="CDD" id="cd17728">
    <property type="entry name" value="BRCT_TopBP1_rpt8"/>
    <property type="match status" value="1"/>
</dbReference>
<feature type="region of interest" description="Disordered" evidence="2">
    <location>
        <begin position="892"/>
        <end position="946"/>
    </location>
</feature>
<dbReference type="AlphaFoldDB" id="A0A8J2HAX3"/>
<dbReference type="SUPFAM" id="SSF52113">
    <property type="entry name" value="BRCT domain"/>
    <property type="match status" value="6"/>
</dbReference>
<feature type="domain" description="BRCT" evidence="3">
    <location>
        <begin position="209"/>
        <end position="292"/>
    </location>
</feature>
<feature type="compositionally biased region" description="Polar residues" evidence="2">
    <location>
        <begin position="809"/>
        <end position="825"/>
    </location>
</feature>
<dbReference type="Pfam" id="PF12738">
    <property type="entry name" value="PTCB-BRCT"/>
    <property type="match status" value="2"/>
</dbReference>